<feature type="region of interest" description="Disordered" evidence="1">
    <location>
        <begin position="28"/>
        <end position="117"/>
    </location>
</feature>
<accession>A0A1D1W9X2</accession>
<evidence type="ECO:0000313" key="2">
    <source>
        <dbReference type="EMBL" id="GAV08424.1"/>
    </source>
</evidence>
<dbReference type="Proteomes" id="UP000186922">
    <property type="component" value="Unassembled WGS sequence"/>
</dbReference>
<name>A0A1D1W9X2_RAMVA</name>
<evidence type="ECO:0000313" key="3">
    <source>
        <dbReference type="Proteomes" id="UP000186922"/>
    </source>
</evidence>
<organism evidence="2 3">
    <name type="scientific">Ramazzottius varieornatus</name>
    <name type="common">Water bear</name>
    <name type="synonym">Tardigrade</name>
    <dbReference type="NCBI Taxonomy" id="947166"/>
    <lineage>
        <taxon>Eukaryota</taxon>
        <taxon>Metazoa</taxon>
        <taxon>Ecdysozoa</taxon>
        <taxon>Tardigrada</taxon>
        <taxon>Eutardigrada</taxon>
        <taxon>Parachela</taxon>
        <taxon>Hypsibioidea</taxon>
        <taxon>Ramazzottiidae</taxon>
        <taxon>Ramazzottius</taxon>
    </lineage>
</organism>
<protein>
    <submittedName>
        <fullName evidence="2">Uncharacterized protein</fullName>
    </submittedName>
</protein>
<dbReference type="AlphaFoldDB" id="A0A1D1W9X2"/>
<gene>
    <name evidence="2" type="primary">RvY_18115-1</name>
    <name evidence="2" type="synonym">RvY_18115.1</name>
    <name evidence="2" type="ORF">RvY_18115</name>
</gene>
<dbReference type="EMBL" id="BDGG01000017">
    <property type="protein sequence ID" value="GAV08424.1"/>
    <property type="molecule type" value="Genomic_DNA"/>
</dbReference>
<reference evidence="2 3" key="1">
    <citation type="journal article" date="2016" name="Nat. Commun.">
        <title>Extremotolerant tardigrade genome and improved radiotolerance of human cultured cells by tardigrade-unique protein.</title>
        <authorList>
            <person name="Hashimoto T."/>
            <person name="Horikawa D.D."/>
            <person name="Saito Y."/>
            <person name="Kuwahara H."/>
            <person name="Kozuka-Hata H."/>
            <person name="Shin-I T."/>
            <person name="Minakuchi Y."/>
            <person name="Ohishi K."/>
            <person name="Motoyama A."/>
            <person name="Aizu T."/>
            <person name="Enomoto A."/>
            <person name="Kondo K."/>
            <person name="Tanaka S."/>
            <person name="Hara Y."/>
            <person name="Koshikawa S."/>
            <person name="Sagara H."/>
            <person name="Miura T."/>
            <person name="Yokobori S."/>
            <person name="Miyagawa K."/>
            <person name="Suzuki Y."/>
            <person name="Kubo T."/>
            <person name="Oyama M."/>
            <person name="Kohara Y."/>
            <person name="Fujiyama A."/>
            <person name="Arakawa K."/>
            <person name="Katayama T."/>
            <person name="Toyoda A."/>
            <person name="Kunieda T."/>
        </authorList>
    </citation>
    <scope>NUCLEOTIDE SEQUENCE [LARGE SCALE GENOMIC DNA]</scope>
    <source>
        <strain evidence="2 3">YOKOZUNA-1</strain>
    </source>
</reference>
<evidence type="ECO:0000256" key="1">
    <source>
        <dbReference type="SAM" id="MobiDB-lite"/>
    </source>
</evidence>
<sequence>MVSFSITSNVLEVWMLGIGSQLHPWVRSRVDTRHGNSASTRTSTRRARRITLPSVQPGSEGEPKSAKKTLATDSKDPTTHMDQLEHQTGNDGASRTWKWTSENLDEGGKNAPSFLVW</sequence>
<keyword evidence="3" id="KW-1185">Reference proteome</keyword>
<feature type="compositionally biased region" description="Basic and acidic residues" evidence="1">
    <location>
        <begin position="73"/>
        <end position="85"/>
    </location>
</feature>
<comment type="caution">
    <text evidence="2">The sequence shown here is derived from an EMBL/GenBank/DDBJ whole genome shotgun (WGS) entry which is preliminary data.</text>
</comment>
<proteinExistence type="predicted"/>
<feature type="compositionally biased region" description="Polar residues" evidence="1">
    <location>
        <begin position="86"/>
        <end position="102"/>
    </location>
</feature>